<dbReference type="PANTHER" id="PTHR43702:SF11">
    <property type="entry name" value="L-FUCOSE-PROTON SYMPORTER"/>
    <property type="match status" value="1"/>
</dbReference>
<reference evidence="8 9" key="1">
    <citation type="submission" date="2019-12" db="EMBL/GenBank/DDBJ databases">
        <title>Novel species isolated from a subtropical stream in China.</title>
        <authorList>
            <person name="Lu H."/>
        </authorList>
    </citation>
    <scope>NUCLEOTIDE SEQUENCE [LARGE SCALE GENOMIC DNA]</scope>
    <source>
        <strain evidence="8 9">CY13W</strain>
    </source>
</reference>
<feature type="transmembrane region" description="Helical" evidence="6">
    <location>
        <begin position="281"/>
        <end position="299"/>
    </location>
</feature>
<feature type="transmembrane region" description="Helical" evidence="6">
    <location>
        <begin position="166"/>
        <end position="188"/>
    </location>
</feature>
<feature type="transmembrane region" description="Helical" evidence="6">
    <location>
        <begin position="51"/>
        <end position="67"/>
    </location>
</feature>
<dbReference type="EMBL" id="WWCM01000001">
    <property type="protein sequence ID" value="MYM37916.1"/>
    <property type="molecule type" value="Genomic_DNA"/>
</dbReference>
<feature type="transmembrane region" description="Helical" evidence="6">
    <location>
        <begin position="353"/>
        <end position="375"/>
    </location>
</feature>
<dbReference type="Gene3D" id="1.20.1250.20">
    <property type="entry name" value="MFS general substrate transporter like domains"/>
    <property type="match status" value="2"/>
</dbReference>
<name>A0ABW9VED2_9BURK</name>
<proteinExistence type="predicted"/>
<gene>
    <name evidence="8" type="ORF">GTP27_01065</name>
</gene>
<dbReference type="InterPro" id="IPR011701">
    <property type="entry name" value="MFS"/>
</dbReference>
<comment type="subcellular location">
    <subcellularLocation>
        <location evidence="1">Cell inner membrane</location>
        <topology evidence="1">Multi-pass membrane protein</topology>
    </subcellularLocation>
</comment>
<evidence type="ECO:0000256" key="6">
    <source>
        <dbReference type="SAM" id="Phobius"/>
    </source>
</evidence>
<feature type="transmembrane region" description="Helical" evidence="6">
    <location>
        <begin position="98"/>
        <end position="122"/>
    </location>
</feature>
<evidence type="ECO:0000256" key="5">
    <source>
        <dbReference type="ARBA" id="ARBA00023136"/>
    </source>
</evidence>
<feature type="transmembrane region" description="Helical" evidence="6">
    <location>
        <begin position="311"/>
        <end position="332"/>
    </location>
</feature>
<keyword evidence="5 6" id="KW-0472">Membrane</keyword>
<dbReference type="InterPro" id="IPR020846">
    <property type="entry name" value="MFS_dom"/>
</dbReference>
<protein>
    <submittedName>
        <fullName evidence="8">MFS transporter</fullName>
    </submittedName>
</protein>
<keyword evidence="3 6" id="KW-0812">Transmembrane</keyword>
<accession>A0ABW9VED2</accession>
<organism evidence="8 9">
    <name type="scientific">Duganella qianjiadongensis</name>
    <dbReference type="NCBI Taxonomy" id="2692176"/>
    <lineage>
        <taxon>Bacteria</taxon>
        <taxon>Pseudomonadati</taxon>
        <taxon>Pseudomonadota</taxon>
        <taxon>Betaproteobacteria</taxon>
        <taxon>Burkholderiales</taxon>
        <taxon>Oxalobacteraceae</taxon>
        <taxon>Telluria group</taxon>
        <taxon>Duganella</taxon>
    </lineage>
</organism>
<keyword evidence="9" id="KW-1185">Reference proteome</keyword>
<dbReference type="PANTHER" id="PTHR43702">
    <property type="entry name" value="L-FUCOSE-PROTON SYMPORTER"/>
    <property type="match status" value="1"/>
</dbReference>
<feature type="transmembrane region" description="Helical" evidence="6">
    <location>
        <begin position="248"/>
        <end position="269"/>
    </location>
</feature>
<dbReference type="PROSITE" id="PS50850">
    <property type="entry name" value="MFS"/>
    <property type="match status" value="1"/>
</dbReference>
<evidence type="ECO:0000259" key="7">
    <source>
        <dbReference type="PROSITE" id="PS50850"/>
    </source>
</evidence>
<dbReference type="InterPro" id="IPR050375">
    <property type="entry name" value="MFS_TsgA-like"/>
</dbReference>
<comment type="caution">
    <text evidence="8">The sequence shown here is derived from an EMBL/GenBank/DDBJ whole genome shotgun (WGS) entry which is preliminary data.</text>
</comment>
<dbReference type="InterPro" id="IPR036259">
    <property type="entry name" value="MFS_trans_sf"/>
</dbReference>
<evidence type="ECO:0000313" key="9">
    <source>
        <dbReference type="Proteomes" id="UP000478090"/>
    </source>
</evidence>
<dbReference type="Pfam" id="PF07690">
    <property type="entry name" value="MFS_1"/>
    <property type="match status" value="1"/>
</dbReference>
<sequence length="421" mass="45668">MQQRRIYLTLFLTYFVFAILLNSVGTVILQVINNYGVSKSAASVLEGYKDLPIALVSFLLASFLPRWGYRKAILSGLALVTAACLCMPLLPAFATAKLLFFCVGVAFALVKVSVYSTLGLVAADARQHASSMNLLEGCFMLGVLSAYWVFGYFIDDAHAQSNRWLQVYWLLAVLCALNFLTVLGTPFPQQEPLARGASLAQEFADMLKLFFKPLVCVFIITAFLYVLIEQSIGTWLPTFNNEILHLPAAMSVQVTSIFAACLAVGRLSAGVLMRKLNWYPVMNACVLGMAAMVLLALPLTQQVDASAAPGWSNAPLAAFLFPMIGLFMAPIYPGINSVMLSSLPRHQHSAMTGLLVIFSALGGTTGSLITGYVFGHFSGHYAFYLTLLPISVILLMLFLFRRAVQRSGGGLDGSVIIGASH</sequence>
<feature type="transmembrane region" description="Helical" evidence="6">
    <location>
        <begin position="134"/>
        <end position="154"/>
    </location>
</feature>
<feature type="transmembrane region" description="Helical" evidence="6">
    <location>
        <begin position="74"/>
        <end position="92"/>
    </location>
</feature>
<evidence type="ECO:0000256" key="3">
    <source>
        <dbReference type="ARBA" id="ARBA00022692"/>
    </source>
</evidence>
<evidence type="ECO:0000256" key="4">
    <source>
        <dbReference type="ARBA" id="ARBA00022989"/>
    </source>
</evidence>
<feature type="transmembrane region" description="Helical" evidence="6">
    <location>
        <begin position="381"/>
        <end position="400"/>
    </location>
</feature>
<dbReference type="RefSeq" id="WP_161037341.1">
    <property type="nucleotide sequence ID" value="NZ_WWCM01000001.1"/>
</dbReference>
<evidence type="ECO:0000313" key="8">
    <source>
        <dbReference type="EMBL" id="MYM37916.1"/>
    </source>
</evidence>
<keyword evidence="4 6" id="KW-1133">Transmembrane helix</keyword>
<dbReference type="Proteomes" id="UP000478090">
    <property type="component" value="Unassembled WGS sequence"/>
</dbReference>
<evidence type="ECO:0000256" key="2">
    <source>
        <dbReference type="ARBA" id="ARBA00022475"/>
    </source>
</evidence>
<feature type="transmembrane region" description="Helical" evidence="6">
    <location>
        <begin position="7"/>
        <end position="31"/>
    </location>
</feature>
<evidence type="ECO:0000256" key="1">
    <source>
        <dbReference type="ARBA" id="ARBA00004429"/>
    </source>
</evidence>
<feature type="domain" description="Major facilitator superfamily (MFS) profile" evidence="7">
    <location>
        <begin position="6"/>
        <end position="405"/>
    </location>
</feature>
<feature type="transmembrane region" description="Helical" evidence="6">
    <location>
        <begin position="209"/>
        <end position="228"/>
    </location>
</feature>
<dbReference type="SUPFAM" id="SSF103473">
    <property type="entry name" value="MFS general substrate transporter"/>
    <property type="match status" value="1"/>
</dbReference>
<keyword evidence="2" id="KW-1003">Cell membrane</keyword>